<evidence type="ECO:0000313" key="4">
    <source>
        <dbReference type="Proteomes" id="UP001163046"/>
    </source>
</evidence>
<dbReference type="PANTHER" id="PTHR19143">
    <property type="entry name" value="FIBRINOGEN/TENASCIN/ANGIOPOEITIN"/>
    <property type="match status" value="1"/>
</dbReference>
<evidence type="ECO:0000256" key="1">
    <source>
        <dbReference type="SAM" id="MobiDB-lite"/>
    </source>
</evidence>
<dbReference type="InterPro" id="IPR014716">
    <property type="entry name" value="Fibrinogen_a/b/g_C_1"/>
</dbReference>
<sequence>MGERGDAGDSFSYHSGMQFSAPNRDNDNSAKKCAKDANGGWWFNDCQQVCLTGSYENGTHSSSGIVGVQWFAWKGDNYSLSMVEMKMKLAP</sequence>
<reference evidence="3" key="1">
    <citation type="submission" date="2023-01" db="EMBL/GenBank/DDBJ databases">
        <title>Genome assembly of the deep-sea coral Lophelia pertusa.</title>
        <authorList>
            <person name="Herrera S."/>
            <person name="Cordes E."/>
        </authorList>
    </citation>
    <scope>NUCLEOTIDE SEQUENCE</scope>
    <source>
        <strain evidence="3">USNM1676648</strain>
        <tissue evidence="3">Polyp</tissue>
    </source>
</reference>
<protein>
    <recommendedName>
        <fullName evidence="2">Fibrinogen C-terminal domain-containing protein</fullName>
    </recommendedName>
</protein>
<dbReference type="OrthoDB" id="5971146at2759"/>
<dbReference type="InterPro" id="IPR036056">
    <property type="entry name" value="Fibrinogen-like_C"/>
</dbReference>
<dbReference type="PROSITE" id="PS51406">
    <property type="entry name" value="FIBRINOGEN_C_2"/>
    <property type="match status" value="1"/>
</dbReference>
<dbReference type="Gene3D" id="3.90.215.10">
    <property type="entry name" value="Gamma Fibrinogen, chain A, domain 1"/>
    <property type="match status" value="1"/>
</dbReference>
<comment type="caution">
    <text evidence="3">The sequence shown here is derived from an EMBL/GenBank/DDBJ whole genome shotgun (WGS) entry which is preliminary data.</text>
</comment>
<dbReference type="EMBL" id="MU827778">
    <property type="protein sequence ID" value="KAJ7340099.1"/>
    <property type="molecule type" value="Genomic_DNA"/>
</dbReference>
<organism evidence="3 4">
    <name type="scientific">Desmophyllum pertusum</name>
    <dbReference type="NCBI Taxonomy" id="174260"/>
    <lineage>
        <taxon>Eukaryota</taxon>
        <taxon>Metazoa</taxon>
        <taxon>Cnidaria</taxon>
        <taxon>Anthozoa</taxon>
        <taxon>Hexacorallia</taxon>
        <taxon>Scleractinia</taxon>
        <taxon>Caryophylliina</taxon>
        <taxon>Caryophylliidae</taxon>
        <taxon>Desmophyllum</taxon>
    </lineage>
</organism>
<gene>
    <name evidence="3" type="ORF">OS493_002825</name>
</gene>
<dbReference type="Proteomes" id="UP001163046">
    <property type="component" value="Unassembled WGS sequence"/>
</dbReference>
<dbReference type="SMART" id="SM00186">
    <property type="entry name" value="FBG"/>
    <property type="match status" value="1"/>
</dbReference>
<dbReference type="AlphaFoldDB" id="A0A9W9YG31"/>
<feature type="compositionally biased region" description="Basic and acidic residues" evidence="1">
    <location>
        <begin position="24"/>
        <end position="34"/>
    </location>
</feature>
<keyword evidence="4" id="KW-1185">Reference proteome</keyword>
<evidence type="ECO:0000259" key="2">
    <source>
        <dbReference type="PROSITE" id="PS51406"/>
    </source>
</evidence>
<dbReference type="InterPro" id="IPR050373">
    <property type="entry name" value="Fibrinogen_C-term_domain"/>
</dbReference>
<name>A0A9W9YG31_9CNID</name>
<dbReference type="Pfam" id="PF00147">
    <property type="entry name" value="Fibrinogen_C"/>
    <property type="match status" value="1"/>
</dbReference>
<proteinExistence type="predicted"/>
<feature type="region of interest" description="Disordered" evidence="1">
    <location>
        <begin position="1"/>
        <end position="34"/>
    </location>
</feature>
<dbReference type="GO" id="GO:0005615">
    <property type="term" value="C:extracellular space"/>
    <property type="evidence" value="ECO:0007669"/>
    <property type="project" value="TreeGrafter"/>
</dbReference>
<dbReference type="InterPro" id="IPR002181">
    <property type="entry name" value="Fibrinogen_a/b/g_C_dom"/>
</dbReference>
<dbReference type="SUPFAM" id="SSF56496">
    <property type="entry name" value="Fibrinogen C-terminal domain-like"/>
    <property type="match status" value="1"/>
</dbReference>
<feature type="compositionally biased region" description="Polar residues" evidence="1">
    <location>
        <begin position="12"/>
        <end position="23"/>
    </location>
</feature>
<feature type="domain" description="Fibrinogen C-terminal" evidence="2">
    <location>
        <begin position="1"/>
        <end position="91"/>
    </location>
</feature>
<dbReference type="PANTHER" id="PTHR19143:SF327">
    <property type="entry name" value="FI21813P1-RELATED"/>
    <property type="match status" value="1"/>
</dbReference>
<accession>A0A9W9YG31</accession>
<evidence type="ECO:0000313" key="3">
    <source>
        <dbReference type="EMBL" id="KAJ7340099.1"/>
    </source>
</evidence>